<dbReference type="KEGG" id="pvd:CFBP1590_0270"/>
<proteinExistence type="predicted"/>
<accession>A0A1Y6JDA6</accession>
<name>A0A1Y6JDA6_PSEVI</name>
<organism evidence="1 2">
    <name type="scientific">Pseudomonas viridiflava</name>
    <name type="common">Phytomonas viridiflava</name>
    <dbReference type="NCBI Taxonomy" id="33069"/>
    <lineage>
        <taxon>Bacteria</taxon>
        <taxon>Pseudomonadati</taxon>
        <taxon>Pseudomonadota</taxon>
        <taxon>Gammaproteobacteria</taxon>
        <taxon>Pseudomonadales</taxon>
        <taxon>Pseudomonadaceae</taxon>
        <taxon>Pseudomonas</taxon>
    </lineage>
</organism>
<dbReference type="AlphaFoldDB" id="A0A1Y6JDA6"/>
<dbReference type="NCBIfam" id="TIGR02444">
    <property type="entry name" value="TIGR02444 family protein"/>
    <property type="match status" value="1"/>
</dbReference>
<dbReference type="Pfam" id="PF09523">
    <property type="entry name" value="DUF2390"/>
    <property type="match status" value="1"/>
</dbReference>
<evidence type="ECO:0000313" key="2">
    <source>
        <dbReference type="Proteomes" id="UP000196842"/>
    </source>
</evidence>
<dbReference type="EMBL" id="LT855380">
    <property type="protein sequence ID" value="SMS07856.1"/>
    <property type="molecule type" value="Genomic_DNA"/>
</dbReference>
<protein>
    <recommendedName>
        <fullName evidence="3">TIGR02444 family protein</fullName>
    </recommendedName>
</protein>
<sequence>MPTDLWSFTLDFYARPGVEQACLTLQTSGANVCAVLCGVWLGLRGVECNTQRLSEIGQLATPWHDDVVRPLREMRTQWRAAAQDDAVLGELRNRVKALELEAEHTLLTRLEALSRDWPDANKTDVAGWLAGIVESPAQKNRDALQVLRIAADVTDA</sequence>
<dbReference type="RefSeq" id="WP_088234311.1">
    <property type="nucleotide sequence ID" value="NZ_JAZEIB010000006.1"/>
</dbReference>
<gene>
    <name evidence="1" type="ORF">CFBP1590_0270</name>
</gene>
<evidence type="ECO:0008006" key="3">
    <source>
        <dbReference type="Google" id="ProtNLM"/>
    </source>
</evidence>
<evidence type="ECO:0000313" key="1">
    <source>
        <dbReference type="EMBL" id="SMS07856.1"/>
    </source>
</evidence>
<reference evidence="1 2" key="1">
    <citation type="submission" date="2017-05" db="EMBL/GenBank/DDBJ databases">
        <authorList>
            <person name="Song R."/>
            <person name="Chenine A.L."/>
            <person name="Ruprecht R.M."/>
        </authorList>
    </citation>
    <scope>NUCLEOTIDE SEQUENCE [LARGE SCALE GENOMIC DNA]</scope>
    <source>
        <strain evidence="1 2">CFBP 1590</strain>
    </source>
</reference>
<dbReference type="Proteomes" id="UP000196842">
    <property type="component" value="Chromosome I"/>
</dbReference>
<dbReference type="GeneID" id="47761932"/>
<dbReference type="InterPro" id="IPR012659">
    <property type="entry name" value="CHP02444"/>
</dbReference>